<reference evidence="2" key="1">
    <citation type="submission" date="2018-08" db="EMBL/GenBank/DDBJ databases">
        <authorList>
            <person name="Liu Z.-W."/>
            <person name="Du Z.-J."/>
        </authorList>
    </citation>
    <scope>NUCLEOTIDE SEQUENCE [LARGE SCALE GENOMIC DNA]</scope>
    <source>
        <strain evidence="2">H4X</strain>
    </source>
</reference>
<dbReference type="OrthoDB" id="892549at2"/>
<feature type="non-terminal residue" evidence="1">
    <location>
        <position position="1"/>
    </location>
</feature>
<evidence type="ECO:0000313" key="2">
    <source>
        <dbReference type="Proteomes" id="UP000256708"/>
    </source>
</evidence>
<dbReference type="RefSeq" id="WP_115567817.1">
    <property type="nucleotide sequence ID" value="NZ_QRGR01000033.1"/>
</dbReference>
<proteinExistence type="predicted"/>
<dbReference type="InterPro" id="IPR007433">
    <property type="entry name" value="DUF481"/>
</dbReference>
<dbReference type="EMBL" id="QRGR01000033">
    <property type="protein sequence ID" value="RDV12604.1"/>
    <property type="molecule type" value="Genomic_DNA"/>
</dbReference>
<dbReference type="Pfam" id="PF04338">
    <property type="entry name" value="DUF481"/>
    <property type="match status" value="1"/>
</dbReference>
<dbReference type="Proteomes" id="UP000256708">
    <property type="component" value="Unassembled WGS sequence"/>
</dbReference>
<comment type="caution">
    <text evidence="1">The sequence shown here is derived from an EMBL/GenBank/DDBJ whole genome shotgun (WGS) entry which is preliminary data.</text>
</comment>
<protein>
    <submittedName>
        <fullName evidence="1">DUF481 domain-containing protein</fullName>
    </submittedName>
</protein>
<dbReference type="AlphaFoldDB" id="A0A3D8L5B0"/>
<keyword evidence="2" id="KW-1185">Reference proteome</keyword>
<accession>A0A3D8L5B0</accession>
<evidence type="ECO:0000313" key="1">
    <source>
        <dbReference type="EMBL" id="RDV12604.1"/>
    </source>
</evidence>
<organism evidence="1 2">
    <name type="scientific">Pontibacter diazotrophicus</name>
    <dbReference type="NCBI Taxonomy" id="1400979"/>
    <lineage>
        <taxon>Bacteria</taxon>
        <taxon>Pseudomonadati</taxon>
        <taxon>Bacteroidota</taxon>
        <taxon>Cytophagia</taxon>
        <taxon>Cytophagales</taxon>
        <taxon>Hymenobacteraceae</taxon>
        <taxon>Pontibacter</taxon>
    </lineage>
</organism>
<sequence length="116" mass="13593">LQTERNTLTLTNAIIHESTNFVERNTIVTQRNSFRVKGSHSFHRERIRFNHLTFVQPSLRDFSNLRWNTVLTLEIPLNKWVAIRTSFANTYESEVEATRKHNDSHLTFGVSLGRQP</sequence>
<name>A0A3D8L5B0_9BACT</name>
<gene>
    <name evidence="1" type="ORF">DXT99_22345</name>
</gene>